<gene>
    <name evidence="1" type="ORF">J5Y10_05445</name>
</gene>
<reference evidence="1" key="1">
    <citation type="submission" date="2021-03" db="EMBL/GenBank/DDBJ databases">
        <authorList>
            <person name="So Y."/>
        </authorList>
    </citation>
    <scope>NUCLEOTIDE SEQUENCE</scope>
    <source>
        <strain evidence="1">SG15</strain>
    </source>
</reference>
<evidence type="ECO:0000313" key="2">
    <source>
        <dbReference type="Proteomes" id="UP000677537"/>
    </source>
</evidence>
<dbReference type="AlphaFoldDB" id="A0A940S3G8"/>
<evidence type="ECO:0000313" key="1">
    <source>
        <dbReference type="EMBL" id="MBP0492221.1"/>
    </source>
</evidence>
<dbReference type="EMBL" id="JAGIZA010000003">
    <property type="protein sequence ID" value="MBP0492221.1"/>
    <property type="molecule type" value="Genomic_DNA"/>
</dbReference>
<proteinExistence type="predicted"/>
<organism evidence="1 2">
    <name type="scientific">Roseomonas indoligenes</name>
    <dbReference type="NCBI Taxonomy" id="2820811"/>
    <lineage>
        <taxon>Bacteria</taxon>
        <taxon>Pseudomonadati</taxon>
        <taxon>Pseudomonadota</taxon>
        <taxon>Alphaproteobacteria</taxon>
        <taxon>Acetobacterales</taxon>
        <taxon>Roseomonadaceae</taxon>
        <taxon>Roseomonas</taxon>
    </lineage>
</organism>
<keyword evidence="2" id="KW-1185">Reference proteome</keyword>
<sequence>MTAVKVYLFSREAENALVDLAEMLAPDAKMTLVVYFDGKPEQDIIITNGNLGEVVAAVERRRTVPADGGSPS</sequence>
<dbReference type="RefSeq" id="WP_209371617.1">
    <property type="nucleotide sequence ID" value="NZ_JAGIZA010000003.1"/>
</dbReference>
<dbReference type="Proteomes" id="UP000677537">
    <property type="component" value="Unassembled WGS sequence"/>
</dbReference>
<name>A0A940S3G8_9PROT</name>
<comment type="caution">
    <text evidence="1">The sequence shown here is derived from an EMBL/GenBank/DDBJ whole genome shotgun (WGS) entry which is preliminary data.</text>
</comment>
<protein>
    <submittedName>
        <fullName evidence="1">Uncharacterized protein</fullName>
    </submittedName>
</protein>
<accession>A0A940S3G8</accession>